<accession>A0A1Q8SSM9</accession>
<comment type="caution">
    <text evidence="1">The sequence shown here is derived from an EMBL/GenBank/DDBJ whole genome shotgun (WGS) entry which is preliminary data.</text>
</comment>
<keyword evidence="2" id="KW-1185">Reference proteome</keyword>
<reference evidence="1 2" key="1">
    <citation type="submission" date="2016-12" db="EMBL/GenBank/DDBJ databases">
        <title>Draft genome sequences of strains Salinicola socius SMB35, Salinicola sp. MH3R3-1 and Chromohalobacter sp. SMB17 from the Verkhnekamsk potash mining region of Russia.</title>
        <authorList>
            <person name="Mavrodi D.V."/>
            <person name="Olsson B.E."/>
            <person name="Korsakova E.S."/>
            <person name="Pyankova A."/>
            <person name="Mavrodi O.V."/>
            <person name="Plotnikova E.G."/>
        </authorList>
    </citation>
    <scope>NUCLEOTIDE SEQUENCE [LARGE SCALE GENOMIC DNA]</scope>
    <source>
        <strain evidence="1 2">SMB35</strain>
    </source>
</reference>
<dbReference type="EMBL" id="MSDO01000011">
    <property type="protein sequence ID" value="OLO04427.1"/>
    <property type="molecule type" value="Genomic_DNA"/>
</dbReference>
<protein>
    <submittedName>
        <fullName evidence="1">Uncharacterized protein</fullName>
    </submittedName>
</protein>
<dbReference type="STRING" id="404433.BTW07_09765"/>
<name>A0A1Q8SSM9_9GAMM</name>
<evidence type="ECO:0000313" key="1">
    <source>
        <dbReference type="EMBL" id="OLO04427.1"/>
    </source>
</evidence>
<organism evidence="1 2">
    <name type="scientific">Salinicola socius</name>
    <dbReference type="NCBI Taxonomy" id="404433"/>
    <lineage>
        <taxon>Bacteria</taxon>
        <taxon>Pseudomonadati</taxon>
        <taxon>Pseudomonadota</taxon>
        <taxon>Gammaproteobacteria</taxon>
        <taxon>Oceanospirillales</taxon>
        <taxon>Halomonadaceae</taxon>
        <taxon>Salinicola</taxon>
    </lineage>
</organism>
<evidence type="ECO:0000313" key="2">
    <source>
        <dbReference type="Proteomes" id="UP000186878"/>
    </source>
</evidence>
<dbReference type="Proteomes" id="UP000186878">
    <property type="component" value="Unassembled WGS sequence"/>
</dbReference>
<proteinExistence type="predicted"/>
<sequence length="66" mass="7536">MRNLVVDLMIVVGDTVGRVCCCYSTSRIARPMPLLSESRSLREENNTFVDRFVLLEKQHSKHALSL</sequence>
<gene>
    <name evidence="1" type="ORF">BTW07_09765</name>
</gene>
<dbReference type="AlphaFoldDB" id="A0A1Q8SSM9"/>